<comment type="caution">
    <text evidence="2">The sequence shown here is derived from an EMBL/GenBank/DDBJ whole genome shotgun (WGS) entry which is preliminary data.</text>
</comment>
<dbReference type="OrthoDB" id="6430009at2759"/>
<evidence type="ECO:0000313" key="3">
    <source>
        <dbReference type="Proteomes" id="UP000279307"/>
    </source>
</evidence>
<dbReference type="AlphaFoldDB" id="A0A3L8DXH1"/>
<proteinExistence type="predicted"/>
<gene>
    <name evidence="2" type="ORF">DMN91_002875</name>
</gene>
<dbReference type="EMBL" id="QOIP01000003">
    <property type="protein sequence ID" value="RLU24785.1"/>
    <property type="molecule type" value="Genomic_DNA"/>
</dbReference>
<keyword evidence="1" id="KW-0732">Signal</keyword>
<sequence length="117" mass="13473">MQHNRFFILVVLLVFSTSFNQAQKLKVNDRRSAGLVPYPRIGRNSEMATLPRSERALGMIHQPRIGRSDSLGNLNRFHDLSADDIEFYIMHDMDPDLLDLDYEGARELSQSNLKALR</sequence>
<reference evidence="2 3" key="1">
    <citation type="journal article" date="2018" name="Genome Res.">
        <title>The genomic architecture and molecular evolution of ant odorant receptors.</title>
        <authorList>
            <person name="McKenzie S.K."/>
            <person name="Kronauer D.J.C."/>
        </authorList>
    </citation>
    <scope>NUCLEOTIDE SEQUENCE [LARGE SCALE GENOMIC DNA]</scope>
    <source>
        <strain evidence="2">Clonal line C1</strain>
    </source>
</reference>
<accession>A0A3L8DXH1</accession>
<name>A0A3L8DXH1_OOCBI</name>
<evidence type="ECO:0000313" key="2">
    <source>
        <dbReference type="EMBL" id="RLU24785.1"/>
    </source>
</evidence>
<feature type="chain" id="PRO_5018193316" evidence="1">
    <location>
        <begin position="23"/>
        <end position="117"/>
    </location>
</feature>
<dbReference type="Proteomes" id="UP000279307">
    <property type="component" value="Chromosome 3"/>
</dbReference>
<organism evidence="2 3">
    <name type="scientific">Ooceraea biroi</name>
    <name type="common">Clonal raider ant</name>
    <name type="synonym">Cerapachys biroi</name>
    <dbReference type="NCBI Taxonomy" id="2015173"/>
    <lineage>
        <taxon>Eukaryota</taxon>
        <taxon>Metazoa</taxon>
        <taxon>Ecdysozoa</taxon>
        <taxon>Arthropoda</taxon>
        <taxon>Hexapoda</taxon>
        <taxon>Insecta</taxon>
        <taxon>Pterygota</taxon>
        <taxon>Neoptera</taxon>
        <taxon>Endopterygota</taxon>
        <taxon>Hymenoptera</taxon>
        <taxon>Apocrita</taxon>
        <taxon>Aculeata</taxon>
        <taxon>Formicoidea</taxon>
        <taxon>Formicidae</taxon>
        <taxon>Dorylinae</taxon>
        <taxon>Ooceraea</taxon>
    </lineage>
</organism>
<evidence type="ECO:0000256" key="1">
    <source>
        <dbReference type="SAM" id="SignalP"/>
    </source>
</evidence>
<feature type="signal peptide" evidence="1">
    <location>
        <begin position="1"/>
        <end position="22"/>
    </location>
</feature>
<protein>
    <submittedName>
        <fullName evidence="2">Uncharacterized protein</fullName>
    </submittedName>
</protein>